<dbReference type="RefSeq" id="WP_190926630.1">
    <property type="nucleotide sequence ID" value="NZ_JACXJA010000008.1"/>
</dbReference>
<accession>A0A927GYY4</accession>
<name>A0A927GYY4_9BACL</name>
<dbReference type="Proteomes" id="UP000639396">
    <property type="component" value="Unassembled WGS sequence"/>
</dbReference>
<gene>
    <name evidence="1" type="ORF">IDH45_08760</name>
</gene>
<reference evidence="1" key="1">
    <citation type="submission" date="2020-09" db="EMBL/GenBank/DDBJ databases">
        <title>A novel bacterium of genus Paenibacillus, isolated from South China Sea.</title>
        <authorList>
            <person name="Huang H."/>
            <person name="Mo K."/>
            <person name="Hu Y."/>
        </authorList>
    </citation>
    <scope>NUCLEOTIDE SEQUENCE</scope>
    <source>
        <strain evidence="1">IB182363</strain>
    </source>
</reference>
<protein>
    <submittedName>
        <fullName evidence="1">Uncharacterized protein</fullName>
    </submittedName>
</protein>
<proteinExistence type="predicted"/>
<dbReference type="EMBL" id="JACXJA010000008">
    <property type="protein sequence ID" value="MBD2862070.1"/>
    <property type="molecule type" value="Genomic_DNA"/>
</dbReference>
<keyword evidence="2" id="KW-1185">Reference proteome</keyword>
<evidence type="ECO:0000313" key="2">
    <source>
        <dbReference type="Proteomes" id="UP000639396"/>
    </source>
</evidence>
<dbReference type="AlphaFoldDB" id="A0A927GYY4"/>
<comment type="caution">
    <text evidence="1">The sequence shown here is derived from an EMBL/GenBank/DDBJ whole genome shotgun (WGS) entry which is preliminary data.</text>
</comment>
<evidence type="ECO:0000313" key="1">
    <source>
        <dbReference type="EMBL" id="MBD2862070.1"/>
    </source>
</evidence>
<organism evidence="1 2">
    <name type="scientific">Paenibacillus oceani</name>
    <dbReference type="NCBI Taxonomy" id="2772510"/>
    <lineage>
        <taxon>Bacteria</taxon>
        <taxon>Bacillati</taxon>
        <taxon>Bacillota</taxon>
        <taxon>Bacilli</taxon>
        <taxon>Bacillales</taxon>
        <taxon>Paenibacillaceae</taxon>
        <taxon>Paenibacillus</taxon>
    </lineage>
</organism>
<sequence>MLDTKFLVQFDRIVVNAMETNSGVFIGTNLQYAWSSHSKTNASITGISGDHHEITGNINVIYDNDMIDTPIDDRDVILSGQQVAKAC</sequence>